<dbReference type="Proteomes" id="UP000001495">
    <property type="component" value="Chromosome"/>
</dbReference>
<evidence type="ECO:0008006" key="4">
    <source>
        <dbReference type="Google" id="ProtNLM"/>
    </source>
</evidence>
<proteinExistence type="predicted"/>
<protein>
    <recommendedName>
        <fullName evidence="4">Transglutaminase domain protein</fullName>
    </recommendedName>
</protein>
<keyword evidence="1" id="KW-0472">Membrane</keyword>
<organism evidence="2 3">
    <name type="scientific">Methanocaldococcus fervens (strain DSM 4213 / JCM 15782 / AG86)</name>
    <name type="common">Methanococcus fervens</name>
    <dbReference type="NCBI Taxonomy" id="573064"/>
    <lineage>
        <taxon>Archaea</taxon>
        <taxon>Methanobacteriati</taxon>
        <taxon>Methanobacteriota</taxon>
        <taxon>Methanomada group</taxon>
        <taxon>Methanococci</taxon>
        <taxon>Methanococcales</taxon>
        <taxon>Methanocaldococcaceae</taxon>
        <taxon>Methanocaldococcus</taxon>
    </lineage>
</organism>
<dbReference type="PANTHER" id="PTHR39327">
    <property type="match status" value="1"/>
</dbReference>
<evidence type="ECO:0000256" key="1">
    <source>
        <dbReference type="SAM" id="Phobius"/>
    </source>
</evidence>
<keyword evidence="1" id="KW-0812">Transmembrane</keyword>
<dbReference type="STRING" id="573064.Mefer_1243"/>
<dbReference type="AlphaFoldDB" id="C7P920"/>
<accession>C7P920</accession>
<keyword evidence="1" id="KW-1133">Transmembrane helix</keyword>
<keyword evidence="3" id="KW-1185">Reference proteome</keyword>
<dbReference type="InterPro" id="IPR010319">
    <property type="entry name" value="Transglutaminase-like_Cys_pept"/>
</dbReference>
<dbReference type="KEGG" id="mfe:Mefer_1243"/>
<feature type="transmembrane region" description="Helical" evidence="1">
    <location>
        <begin position="23"/>
        <end position="42"/>
    </location>
</feature>
<gene>
    <name evidence="2" type="ordered locus">Mefer_1243</name>
</gene>
<dbReference type="eggNOG" id="arCOG03450">
    <property type="taxonomic scope" value="Archaea"/>
</dbReference>
<dbReference type="HOGENOM" id="CLU_044036_0_0_2"/>
<sequence>MSSKPADATFLFIAVEGNAMKKLILLIILIILTMFSGCIDYQNDFMEEDISSILLELNETKDNYILKIYLIGENSNLVKREGILKISVYDDKNNQLYYKEIFIDLGSFEHLDYGDGVLVAINKDEINKSSSRMGRVSIDFVYNGNEVWIDKPITLPYEKENTNLKSSDAYHVTYSWEYKGRIHYLDLYIPKNLYDYYKSKKREYVEDYSYYVLDPYDDWYLNRIIQKIDEICKENGYDERDRINLVISFVQQLPYTYDNISTGYDEYPRYPIETLVDGGDCEDTSILTAALLNQMGYDVALMRFSQHMGVGINLDNNYGYYYEYNGKRYFYLETTETGWEIGDLPDELKDEGAMIFPITEKPIYIWSWEGYLYSNGYAEVTVNIKNAGNLEGRIKVYCAFDAGEGYVYNPTESPILVIEPGEEKVVKLKLKVPDDENTRLIVGLLDPETNKLIDVKYSTELTT</sequence>
<dbReference type="EMBL" id="CP001696">
    <property type="protein sequence ID" value="ACV25052.1"/>
    <property type="molecule type" value="Genomic_DNA"/>
</dbReference>
<dbReference type="Gene3D" id="3.10.620.30">
    <property type="match status" value="1"/>
</dbReference>
<evidence type="ECO:0000313" key="3">
    <source>
        <dbReference type="Proteomes" id="UP000001495"/>
    </source>
</evidence>
<evidence type="ECO:0000313" key="2">
    <source>
        <dbReference type="EMBL" id="ACV25052.1"/>
    </source>
</evidence>
<dbReference type="PANTHER" id="PTHR39327:SF1">
    <property type="entry name" value="BLR5470 PROTEIN"/>
    <property type="match status" value="1"/>
</dbReference>
<reference evidence="2" key="1">
    <citation type="submission" date="2009-08" db="EMBL/GenBank/DDBJ databases">
        <title>Complete sequence of chromosome of Methanocaldococcus fervens AG86.</title>
        <authorList>
            <consortium name="US DOE Joint Genome Institute"/>
            <person name="Lucas S."/>
            <person name="Copeland A."/>
            <person name="Lapidus A."/>
            <person name="Glavina del Rio T."/>
            <person name="Tice H."/>
            <person name="Bruce D."/>
            <person name="Goodwin L."/>
            <person name="Pitluck S."/>
            <person name="Chertkov O."/>
            <person name="Detter J.C."/>
            <person name="Han C."/>
            <person name="Tapia R."/>
            <person name="Larimer F."/>
            <person name="Land M."/>
            <person name="Hauser L."/>
            <person name="Kyrpides N."/>
            <person name="Ovchinnikova G."/>
            <person name="Lupa-Sieprawska M."/>
            <person name="Whitman W.B."/>
        </authorList>
    </citation>
    <scope>NUCLEOTIDE SEQUENCE [LARGE SCALE GENOMIC DNA]</scope>
    <source>
        <strain evidence="2">AG86</strain>
    </source>
</reference>
<name>C7P920_METFA</name>